<keyword evidence="4 7" id="KW-0812">Transmembrane</keyword>
<feature type="transmembrane region" description="Helical" evidence="7">
    <location>
        <begin position="6"/>
        <end position="22"/>
    </location>
</feature>
<feature type="transmembrane region" description="Helical" evidence="7">
    <location>
        <begin position="86"/>
        <end position="109"/>
    </location>
</feature>
<evidence type="ECO:0000313" key="9">
    <source>
        <dbReference type="EMBL" id="ADV45307.1"/>
    </source>
</evidence>
<keyword evidence="6 7" id="KW-0472">Membrane</keyword>
<dbReference type="eggNOG" id="COG0475">
    <property type="taxonomic scope" value="Bacteria"/>
</dbReference>
<feature type="transmembrane region" description="Helical" evidence="7">
    <location>
        <begin position="115"/>
        <end position="136"/>
    </location>
</feature>
<keyword evidence="5 7" id="KW-1133">Transmembrane helix</keyword>
<dbReference type="Gene3D" id="1.20.1530.20">
    <property type="match status" value="1"/>
</dbReference>
<evidence type="ECO:0000256" key="3">
    <source>
        <dbReference type="ARBA" id="ARBA00022448"/>
    </source>
</evidence>
<dbReference type="InterPro" id="IPR006153">
    <property type="entry name" value="Cation/H_exchanger_TM"/>
</dbReference>
<dbReference type="GO" id="GO:0016020">
    <property type="term" value="C:membrane"/>
    <property type="evidence" value="ECO:0007669"/>
    <property type="project" value="UniProtKB-SubCell"/>
</dbReference>
<feature type="transmembrane region" description="Helical" evidence="7">
    <location>
        <begin position="148"/>
        <end position="168"/>
    </location>
</feature>
<protein>
    <submittedName>
        <fullName evidence="9">Sodium/hydrogen exchanger</fullName>
    </submittedName>
</protein>
<dbReference type="Pfam" id="PF00999">
    <property type="entry name" value="Na_H_Exchanger"/>
    <property type="match status" value="1"/>
</dbReference>
<dbReference type="GO" id="GO:0006813">
    <property type="term" value="P:potassium ion transport"/>
    <property type="evidence" value="ECO:0007669"/>
    <property type="project" value="InterPro"/>
</dbReference>
<evidence type="ECO:0000256" key="5">
    <source>
        <dbReference type="ARBA" id="ARBA00022989"/>
    </source>
</evidence>
<keyword evidence="3" id="KW-0813">Transport</keyword>
<evidence type="ECO:0000256" key="4">
    <source>
        <dbReference type="ARBA" id="ARBA00022692"/>
    </source>
</evidence>
<dbReference type="KEGG" id="nsa:Nitsa_0033"/>
<comment type="subcellular location">
    <subcellularLocation>
        <location evidence="1">Membrane</location>
        <topology evidence="1">Multi-pass membrane protein</topology>
    </subcellularLocation>
</comment>
<accession>E6WXY6</accession>
<gene>
    <name evidence="9" type="ordered locus">Nitsa_0033</name>
</gene>
<feature type="transmembrane region" description="Helical" evidence="7">
    <location>
        <begin position="180"/>
        <end position="199"/>
    </location>
</feature>
<name>E6WXY6_NITSE</name>
<dbReference type="PANTHER" id="PTHR42751">
    <property type="entry name" value="SODIUM/HYDROGEN EXCHANGER FAMILY/TRKA DOMAIN PROTEIN"/>
    <property type="match status" value="1"/>
</dbReference>
<feature type="transmembrane region" description="Helical" evidence="7">
    <location>
        <begin position="327"/>
        <end position="346"/>
    </location>
</feature>
<organism evidence="9 10">
    <name type="scientific">Nitratifractor salsuginis (strain DSM 16511 / JCM 12458 / E9I37-1)</name>
    <dbReference type="NCBI Taxonomy" id="749222"/>
    <lineage>
        <taxon>Bacteria</taxon>
        <taxon>Pseudomonadati</taxon>
        <taxon>Campylobacterota</taxon>
        <taxon>Epsilonproteobacteria</taxon>
        <taxon>Campylobacterales</taxon>
        <taxon>Sulfurovaceae</taxon>
        <taxon>Nitratifractor</taxon>
    </lineage>
</organism>
<dbReference type="InterPro" id="IPR036291">
    <property type="entry name" value="NAD(P)-bd_dom_sf"/>
</dbReference>
<dbReference type="GO" id="GO:0015297">
    <property type="term" value="F:antiporter activity"/>
    <property type="evidence" value="ECO:0007669"/>
    <property type="project" value="InterPro"/>
</dbReference>
<dbReference type="PROSITE" id="PS51201">
    <property type="entry name" value="RCK_N"/>
    <property type="match status" value="1"/>
</dbReference>
<dbReference type="SUPFAM" id="SSF51735">
    <property type="entry name" value="NAD(P)-binding Rossmann-fold domains"/>
    <property type="match status" value="1"/>
</dbReference>
<dbReference type="InterPro" id="IPR038770">
    <property type="entry name" value="Na+/solute_symporter_sf"/>
</dbReference>
<feature type="transmembrane region" description="Helical" evidence="7">
    <location>
        <begin position="232"/>
        <end position="253"/>
    </location>
</feature>
<evidence type="ECO:0000313" key="10">
    <source>
        <dbReference type="Proteomes" id="UP000008633"/>
    </source>
</evidence>
<proteinExistence type="inferred from homology"/>
<feature type="transmembrane region" description="Helical" evidence="7">
    <location>
        <begin position="290"/>
        <end position="315"/>
    </location>
</feature>
<reference evidence="9 10" key="1">
    <citation type="journal article" date="2011" name="Stand. Genomic Sci.">
        <title>Complete genome sequence of Nitratifractor salsuginis type strain (E9I37-1).</title>
        <authorList>
            <person name="Anderson I."/>
            <person name="Sikorski J."/>
            <person name="Zeytun A."/>
            <person name="Nolan M."/>
            <person name="Lapidus A."/>
            <person name="Lucas S."/>
            <person name="Hammon N."/>
            <person name="Deshpande S."/>
            <person name="Cheng J.F."/>
            <person name="Tapia R."/>
            <person name="Han C."/>
            <person name="Goodwin L."/>
            <person name="Pitluck S."/>
            <person name="Liolios K."/>
            <person name="Pagani I."/>
            <person name="Ivanova N."/>
            <person name="Huntemann M."/>
            <person name="Mavromatis K."/>
            <person name="Ovchinikova G."/>
            <person name="Pati A."/>
            <person name="Chen A."/>
            <person name="Palaniappan K."/>
            <person name="Land M."/>
            <person name="Hauser L."/>
            <person name="Brambilla E.M."/>
            <person name="Ngatchou-Djao O.D."/>
            <person name="Rohde M."/>
            <person name="Tindall B.J."/>
            <person name="Goker M."/>
            <person name="Detter J.C."/>
            <person name="Woyke T."/>
            <person name="Bristow J."/>
            <person name="Eisen J.A."/>
            <person name="Markowitz V."/>
            <person name="Hugenholtz P."/>
            <person name="Klenk H.P."/>
            <person name="Kyrpides N.C."/>
        </authorList>
    </citation>
    <scope>NUCLEOTIDE SEQUENCE [LARGE SCALE GENOMIC DNA]</scope>
    <source>
        <strain evidence="10">DSM 16511 / JCM 12458 / E9I37-1</strain>
    </source>
</reference>
<feature type="transmembrane region" description="Helical" evidence="7">
    <location>
        <begin position="206"/>
        <end position="226"/>
    </location>
</feature>
<dbReference type="RefSeq" id="WP_013553004.1">
    <property type="nucleotide sequence ID" value="NC_014935.1"/>
</dbReference>
<evidence type="ECO:0000256" key="6">
    <source>
        <dbReference type="ARBA" id="ARBA00023136"/>
    </source>
</evidence>
<dbReference type="Gene3D" id="3.40.50.720">
    <property type="entry name" value="NAD(P)-binding Rossmann-like Domain"/>
    <property type="match status" value="1"/>
</dbReference>
<comment type="similarity">
    <text evidence="2">Belongs to the monovalent cation:proton antiporter 2 (CPA2) transporter (TC 2.A.37) family.</text>
</comment>
<evidence type="ECO:0000256" key="2">
    <source>
        <dbReference type="ARBA" id="ARBA00005551"/>
    </source>
</evidence>
<keyword evidence="10" id="KW-1185">Reference proteome</keyword>
<dbReference type="Pfam" id="PF02254">
    <property type="entry name" value="TrkA_N"/>
    <property type="match status" value="1"/>
</dbReference>
<dbReference type="HOGENOM" id="CLU_005126_9_0_7"/>
<dbReference type="Proteomes" id="UP000008633">
    <property type="component" value="Chromosome"/>
</dbReference>
<dbReference type="InterPro" id="IPR003148">
    <property type="entry name" value="RCK_N"/>
</dbReference>
<feature type="transmembrane region" description="Helical" evidence="7">
    <location>
        <begin position="29"/>
        <end position="49"/>
    </location>
</feature>
<reference evidence="10" key="2">
    <citation type="submission" date="2011-01" db="EMBL/GenBank/DDBJ databases">
        <title>The complete genome of Nitratifractor salsuginis DSM 16511.</title>
        <authorList>
            <consortium name="US DOE Joint Genome Institute (JGI-PGF)"/>
            <person name="Lucas S."/>
            <person name="Copeland A."/>
            <person name="Lapidus A."/>
            <person name="Bruce D."/>
            <person name="Goodwin L."/>
            <person name="Pitluck S."/>
            <person name="Kyrpides N."/>
            <person name="Mavromatis K."/>
            <person name="Ivanova N."/>
            <person name="Mikhailova N."/>
            <person name="Zeytun A."/>
            <person name="Detter J.C."/>
            <person name="Tapia R."/>
            <person name="Han C."/>
            <person name="Land M."/>
            <person name="Hauser L."/>
            <person name="Markowitz V."/>
            <person name="Cheng J.-F."/>
            <person name="Hugenholtz P."/>
            <person name="Woyke T."/>
            <person name="Wu D."/>
            <person name="Tindall B."/>
            <person name="Schuetze A."/>
            <person name="Brambilla E."/>
            <person name="Klenk H.-P."/>
            <person name="Eisen J.A."/>
        </authorList>
    </citation>
    <scope>NUCLEOTIDE SEQUENCE [LARGE SCALE GENOMIC DNA]</scope>
    <source>
        <strain evidence="10">DSM 16511 / JCM 12458 / E9I37-1</strain>
    </source>
</reference>
<dbReference type="AlphaFoldDB" id="E6WXY6"/>
<dbReference type="STRING" id="749222.Nitsa_0033"/>
<feature type="transmembrane region" description="Helical" evidence="7">
    <location>
        <begin position="55"/>
        <end position="74"/>
    </location>
</feature>
<dbReference type="EMBL" id="CP002452">
    <property type="protein sequence ID" value="ADV45307.1"/>
    <property type="molecule type" value="Genomic_DNA"/>
</dbReference>
<evidence type="ECO:0000259" key="8">
    <source>
        <dbReference type="PROSITE" id="PS51201"/>
    </source>
</evidence>
<feature type="transmembrane region" description="Helical" evidence="7">
    <location>
        <begin position="265"/>
        <end position="284"/>
    </location>
</feature>
<sequence>MDNLLTIILTTIIIATLLNVLFKRYEIPTVIGYIISGAIISQIFGLTHARHDEGLHQLAEFGIVFLMFTIGLEFSVRHLKAMRKEVFLYGGLQMIVTGNLFGAFCHEILGLDLKASIIIGFSLALSSTAIVLKMLTERNELHSGYGRVVLGILLMQDIAVIPLLLMLSLFTATGRSVADLLLWTTIDAAVLLLIIFVLGRFVLERFLAWTLSTDSEEIFLVAALMIVVGVSYLAHILGFSYSLGAFLAGMTLAETRFKYRIEADLMSFRDIFLGIFFVTIGMQIEPETILSHWLLIPGILAGVMLAKALVIYLLLGRFLQPRTALKSALALMQVGEFALAIFAIAAQNRLIEPELDQILIVTVVLSMIVTPFVINHLRSIADWFFSREPEEDIPISSAGYRDHVLILGYGPLGRKVAAELKERSIPYLIIEHDYRLVQEAREREEPILLANAASDRILKEAGAPRARAIVVAIENAEKTRLVVDALRRVAPEVHTVVAVRNRSQEEIIRSFGVDCIVNASELVARQILDEVLHCRVIGKG</sequence>
<feature type="domain" description="RCK N-terminal" evidence="8">
    <location>
        <begin position="401"/>
        <end position="521"/>
    </location>
</feature>
<feature type="transmembrane region" description="Helical" evidence="7">
    <location>
        <begin position="358"/>
        <end position="377"/>
    </location>
</feature>
<dbReference type="OrthoDB" id="9781411at2"/>
<dbReference type="PANTHER" id="PTHR42751:SF3">
    <property type="entry name" value="SODIUM_GLUTAMATE SYMPORTER"/>
    <property type="match status" value="1"/>
</dbReference>
<dbReference type="eggNOG" id="COG1226">
    <property type="taxonomic scope" value="Bacteria"/>
</dbReference>
<evidence type="ECO:0000256" key="1">
    <source>
        <dbReference type="ARBA" id="ARBA00004141"/>
    </source>
</evidence>
<dbReference type="GO" id="GO:1902600">
    <property type="term" value="P:proton transmembrane transport"/>
    <property type="evidence" value="ECO:0007669"/>
    <property type="project" value="InterPro"/>
</dbReference>
<evidence type="ECO:0000256" key="7">
    <source>
        <dbReference type="SAM" id="Phobius"/>
    </source>
</evidence>